<dbReference type="InterPro" id="IPR032675">
    <property type="entry name" value="LRR_dom_sf"/>
</dbReference>
<organism evidence="1 2">
    <name type="scientific">Mycena chlorophos</name>
    <name type="common">Agaric fungus</name>
    <name type="synonym">Agaricus chlorophos</name>
    <dbReference type="NCBI Taxonomy" id="658473"/>
    <lineage>
        <taxon>Eukaryota</taxon>
        <taxon>Fungi</taxon>
        <taxon>Dikarya</taxon>
        <taxon>Basidiomycota</taxon>
        <taxon>Agaricomycotina</taxon>
        <taxon>Agaricomycetes</taxon>
        <taxon>Agaricomycetidae</taxon>
        <taxon>Agaricales</taxon>
        <taxon>Marasmiineae</taxon>
        <taxon>Mycenaceae</taxon>
        <taxon>Mycena</taxon>
    </lineage>
</organism>
<protein>
    <recommendedName>
        <fullName evidence="3">F-box domain-containing protein</fullName>
    </recommendedName>
</protein>
<keyword evidence="2" id="KW-1185">Reference proteome</keyword>
<comment type="caution">
    <text evidence="1">The sequence shown here is derived from an EMBL/GenBank/DDBJ whole genome shotgun (WGS) entry which is preliminary data.</text>
</comment>
<dbReference type="Proteomes" id="UP000613580">
    <property type="component" value="Unassembled WGS sequence"/>
</dbReference>
<proteinExistence type="predicted"/>
<dbReference type="EMBL" id="JACAZE010000015">
    <property type="protein sequence ID" value="KAF7297917.1"/>
    <property type="molecule type" value="Genomic_DNA"/>
</dbReference>
<dbReference type="SUPFAM" id="SSF52047">
    <property type="entry name" value="RNI-like"/>
    <property type="match status" value="1"/>
</dbReference>
<dbReference type="AlphaFoldDB" id="A0A8H6VXY8"/>
<reference evidence="1" key="1">
    <citation type="submission" date="2020-05" db="EMBL/GenBank/DDBJ databases">
        <title>Mycena genomes resolve the evolution of fungal bioluminescence.</title>
        <authorList>
            <person name="Tsai I.J."/>
        </authorList>
    </citation>
    <scope>NUCLEOTIDE SEQUENCE</scope>
    <source>
        <strain evidence="1">110903Hualien_Pintung</strain>
    </source>
</reference>
<dbReference type="OrthoDB" id="2269034at2759"/>
<accession>A0A8H6VXY8</accession>
<dbReference type="Gene3D" id="3.80.10.10">
    <property type="entry name" value="Ribonuclease Inhibitor"/>
    <property type="match status" value="1"/>
</dbReference>
<evidence type="ECO:0000313" key="1">
    <source>
        <dbReference type="EMBL" id="KAF7297917.1"/>
    </source>
</evidence>
<sequence>MNKLSDETLVRIFRILAALEGESWANLHAKHGPLSISAVCATWRRASIASPDLWCRFSVLFHPYNARQPRLVISKQIQTAKTWLKRAGNLPLHISFSDLIPRALIHPNLHIIHELVEPFQQQLVFLHIAWPHPEDLRHLVDTPSTLYPALHELKITSPPEDFSWCSSHTSLFPSLTKLTISETMFLNNKPPAVNALPIRWDQLTLLRLQRTGTLTDICAILPLCPSLTACHITALFSVPVPRKHKRVPLPRVRALTLELSSGPSFANFFRLFEMPALVSLSLGESRAIAPASLVGPLQGLPAFISPAGLLKRLSLGVACPPSVLVSILQRTQRSLQHLCLRCVAPEATHATMQALVLASSLECLRIHIPERKDGDRVALAVVSALAKQSPRIANIEVEHMGRFRCEAEERECFTLARGAGFTFSVLEPGKSRPLAYDIEF</sequence>
<evidence type="ECO:0008006" key="3">
    <source>
        <dbReference type="Google" id="ProtNLM"/>
    </source>
</evidence>
<gene>
    <name evidence="1" type="ORF">HMN09_01012500</name>
</gene>
<name>A0A8H6VXY8_MYCCL</name>
<evidence type="ECO:0000313" key="2">
    <source>
        <dbReference type="Proteomes" id="UP000613580"/>
    </source>
</evidence>